<accession>A0A497XI91</accession>
<dbReference type="EMBL" id="RCCI01000004">
    <property type="protein sequence ID" value="RLJ67554.1"/>
    <property type="molecule type" value="Genomic_DNA"/>
</dbReference>
<feature type="signal peptide" evidence="1">
    <location>
        <begin position="1"/>
        <end position="17"/>
    </location>
</feature>
<organism evidence="2 3">
    <name type="scientific">Sulfurisoma sediminicola</name>
    <dbReference type="NCBI Taxonomy" id="1381557"/>
    <lineage>
        <taxon>Bacteria</taxon>
        <taxon>Pseudomonadati</taxon>
        <taxon>Pseudomonadota</taxon>
        <taxon>Betaproteobacteria</taxon>
        <taxon>Nitrosomonadales</taxon>
        <taxon>Sterolibacteriaceae</taxon>
        <taxon>Sulfurisoma</taxon>
    </lineage>
</organism>
<evidence type="ECO:0000313" key="3">
    <source>
        <dbReference type="Proteomes" id="UP000268908"/>
    </source>
</evidence>
<evidence type="ECO:0000256" key="1">
    <source>
        <dbReference type="SAM" id="SignalP"/>
    </source>
</evidence>
<proteinExistence type="predicted"/>
<dbReference type="Proteomes" id="UP000268908">
    <property type="component" value="Unassembled WGS sequence"/>
</dbReference>
<dbReference type="RefSeq" id="WP_121239535.1">
    <property type="nucleotide sequence ID" value="NZ_BHVV01000001.1"/>
</dbReference>
<dbReference type="AlphaFoldDB" id="A0A497XI91"/>
<dbReference type="OrthoDB" id="6117634at2"/>
<evidence type="ECO:0000313" key="2">
    <source>
        <dbReference type="EMBL" id="RLJ67554.1"/>
    </source>
</evidence>
<reference evidence="2 3" key="1">
    <citation type="submission" date="2018-10" db="EMBL/GenBank/DDBJ databases">
        <title>Genomic Encyclopedia of Type Strains, Phase IV (KMG-IV): sequencing the most valuable type-strain genomes for metagenomic binning, comparative biology and taxonomic classification.</title>
        <authorList>
            <person name="Goeker M."/>
        </authorList>
    </citation>
    <scope>NUCLEOTIDE SEQUENCE [LARGE SCALE GENOMIC DNA]</scope>
    <source>
        <strain evidence="2 3">DSM 26916</strain>
    </source>
</reference>
<sequence>MRWLPFALLLLAAAARADQTVDVCFNYGCAAEEAVHFSEARLAWVKAMLLSANSSERERTLLALVVGQLYGWAAEQTPVGNDRAGNFADGGMPGQMDCIDHSTTTTRFLRMIEGRGWLRFHRVLDPVRRSLLVSQHFSAAIEDLGDGISVIRTDARSRTWAVDSWYADNGKPAWIAPFDKWKRDDGPDI</sequence>
<keyword evidence="3" id="KW-1185">Reference proteome</keyword>
<name>A0A497XI91_9PROT</name>
<comment type="caution">
    <text evidence="2">The sequence shown here is derived from an EMBL/GenBank/DDBJ whole genome shotgun (WGS) entry which is preliminary data.</text>
</comment>
<gene>
    <name evidence="2" type="ORF">DFR35_0101</name>
</gene>
<protein>
    <submittedName>
        <fullName evidence="2">Uncharacterized protein</fullName>
    </submittedName>
</protein>
<keyword evidence="1" id="KW-0732">Signal</keyword>
<feature type="chain" id="PRO_5019776984" evidence="1">
    <location>
        <begin position="18"/>
        <end position="189"/>
    </location>
</feature>